<name>A0A498RJD3_9FIRM</name>
<dbReference type="Gene3D" id="1.20.59.10">
    <property type="entry name" value="Chorismate mutase"/>
    <property type="match status" value="1"/>
</dbReference>
<keyword evidence="1" id="KW-0413">Isomerase</keyword>
<dbReference type="InterPro" id="IPR002701">
    <property type="entry name" value="CM_II_prokaryot"/>
</dbReference>
<reference evidence="3 4" key="1">
    <citation type="submission" date="2018-06" db="EMBL/GenBank/DDBJ databases">
        <authorList>
            <person name="Strepis N."/>
        </authorList>
    </citation>
    <scope>NUCLEOTIDE SEQUENCE [LARGE SCALE GENOMIC DNA]</scope>
    <source>
        <strain evidence="3">LUCI</strain>
    </source>
</reference>
<dbReference type="Proteomes" id="UP000277811">
    <property type="component" value="Unassembled WGS sequence"/>
</dbReference>
<organism evidence="3 4">
    <name type="scientific">Lucifera butyrica</name>
    <dbReference type="NCBI Taxonomy" id="1351585"/>
    <lineage>
        <taxon>Bacteria</taxon>
        <taxon>Bacillati</taxon>
        <taxon>Bacillota</taxon>
        <taxon>Negativicutes</taxon>
        <taxon>Veillonellales</taxon>
        <taxon>Veillonellaceae</taxon>
        <taxon>Lucifera</taxon>
    </lineage>
</organism>
<dbReference type="PANTHER" id="PTHR38041">
    <property type="entry name" value="CHORISMATE MUTASE"/>
    <property type="match status" value="1"/>
</dbReference>
<dbReference type="GO" id="GO:0046417">
    <property type="term" value="P:chorismate metabolic process"/>
    <property type="evidence" value="ECO:0007669"/>
    <property type="project" value="InterPro"/>
</dbReference>
<dbReference type="SMART" id="SM00830">
    <property type="entry name" value="CM_2"/>
    <property type="match status" value="1"/>
</dbReference>
<evidence type="ECO:0000313" key="4">
    <source>
        <dbReference type="Proteomes" id="UP000277811"/>
    </source>
</evidence>
<dbReference type="GO" id="GO:0009697">
    <property type="term" value="P:salicylic acid biosynthetic process"/>
    <property type="evidence" value="ECO:0007669"/>
    <property type="project" value="TreeGrafter"/>
</dbReference>
<dbReference type="OrthoDB" id="3233357at2"/>
<dbReference type="PANTHER" id="PTHR38041:SF1">
    <property type="entry name" value="CHORISMATE MUTASE"/>
    <property type="match status" value="1"/>
</dbReference>
<evidence type="ECO:0000313" key="3">
    <source>
        <dbReference type="EMBL" id="VBB09128.1"/>
    </source>
</evidence>
<protein>
    <submittedName>
        <fullName evidence="3">Chorismate mutase type ii</fullName>
    </submittedName>
</protein>
<dbReference type="RefSeq" id="WP_122629941.1">
    <property type="nucleotide sequence ID" value="NZ_UPPP01000105.1"/>
</dbReference>
<keyword evidence="4" id="KW-1185">Reference proteome</keyword>
<proteinExistence type="predicted"/>
<dbReference type="EMBL" id="UPPP01000105">
    <property type="protein sequence ID" value="VBB09128.1"/>
    <property type="molecule type" value="Genomic_DNA"/>
</dbReference>
<accession>A0A498RJD3</accession>
<dbReference type="PROSITE" id="PS51168">
    <property type="entry name" value="CHORISMATE_MUT_2"/>
    <property type="match status" value="1"/>
</dbReference>
<dbReference type="SUPFAM" id="SSF48600">
    <property type="entry name" value="Chorismate mutase II"/>
    <property type="match status" value="1"/>
</dbReference>
<evidence type="ECO:0000259" key="2">
    <source>
        <dbReference type="PROSITE" id="PS51168"/>
    </source>
</evidence>
<dbReference type="InterPro" id="IPR036263">
    <property type="entry name" value="Chorismate_II_sf"/>
</dbReference>
<dbReference type="InterPro" id="IPR036979">
    <property type="entry name" value="CM_dom_sf"/>
</dbReference>
<gene>
    <name evidence="3" type="ORF">LUCI_4414</name>
</gene>
<dbReference type="InterPro" id="IPR051331">
    <property type="entry name" value="Chorismate_mutase-related"/>
</dbReference>
<dbReference type="AlphaFoldDB" id="A0A498RJD3"/>
<dbReference type="Pfam" id="PF01817">
    <property type="entry name" value="CM_2"/>
    <property type="match status" value="1"/>
</dbReference>
<sequence length="98" mass="11120">MKSCTNLDEVRQEIDKIDSELISLIARRGEFVQQAAKFKKTAEDVKAPNRVEQVIGKVKSRAIELGADEKVVEAVYRAMISAFIEAEMTEHTRLQRGR</sequence>
<feature type="domain" description="Chorismate mutase" evidence="2">
    <location>
        <begin position="1"/>
        <end position="91"/>
    </location>
</feature>
<dbReference type="GO" id="GO:0004106">
    <property type="term" value="F:chorismate mutase activity"/>
    <property type="evidence" value="ECO:0007669"/>
    <property type="project" value="InterPro"/>
</dbReference>
<evidence type="ECO:0000256" key="1">
    <source>
        <dbReference type="ARBA" id="ARBA00023235"/>
    </source>
</evidence>